<keyword evidence="4 5" id="KW-0975">Bacterial flagellum</keyword>
<keyword evidence="11" id="KW-0969">Cilium</keyword>
<evidence type="ECO:0000256" key="4">
    <source>
        <dbReference type="ARBA" id="ARBA00023143"/>
    </source>
</evidence>
<dbReference type="GO" id="GO:0005829">
    <property type="term" value="C:cytosol"/>
    <property type="evidence" value="ECO:0007669"/>
    <property type="project" value="TreeGrafter"/>
</dbReference>
<dbReference type="PROSITE" id="PS00588">
    <property type="entry name" value="FLAGELLA_BB_ROD"/>
    <property type="match status" value="1"/>
</dbReference>
<organism evidence="11 12">
    <name type="scientific">Pseudodesulfovibrio profundus</name>
    <dbReference type="NCBI Taxonomy" id="57320"/>
    <lineage>
        <taxon>Bacteria</taxon>
        <taxon>Pseudomonadati</taxon>
        <taxon>Thermodesulfobacteriota</taxon>
        <taxon>Desulfovibrionia</taxon>
        <taxon>Desulfovibrionales</taxon>
        <taxon>Desulfovibrionaceae</taxon>
    </lineage>
</organism>
<evidence type="ECO:0000259" key="8">
    <source>
        <dbReference type="Pfam" id="PF06429"/>
    </source>
</evidence>
<evidence type="ECO:0000256" key="2">
    <source>
        <dbReference type="ARBA" id="ARBA00009677"/>
    </source>
</evidence>
<dbReference type="InterPro" id="IPR020013">
    <property type="entry name" value="Flagellar_FlgE/F/G"/>
</dbReference>
<dbReference type="Proteomes" id="UP000219215">
    <property type="component" value="Chromosome DPRO"/>
</dbReference>
<dbReference type="InterPro" id="IPR037925">
    <property type="entry name" value="FlgE/F/G-like"/>
</dbReference>
<evidence type="ECO:0000256" key="5">
    <source>
        <dbReference type="RuleBase" id="RU362116"/>
    </source>
</evidence>
<comment type="similarity">
    <text evidence="2 5">Belongs to the flagella basal body rod proteins family.</text>
</comment>
<dbReference type="PANTHER" id="PTHR30435:SF1">
    <property type="entry name" value="FLAGELLAR HOOK PROTEIN FLGE"/>
    <property type="match status" value="1"/>
</dbReference>
<name>A0A2C8F8C0_9BACT</name>
<feature type="domain" description="Flagellar basal body rod protein N-terminal" evidence="7">
    <location>
        <begin position="7"/>
        <end position="37"/>
    </location>
</feature>
<reference evidence="12" key="1">
    <citation type="submission" date="2017-09" db="EMBL/GenBank/DDBJ databases">
        <authorList>
            <person name="Regsiter A."/>
            <person name="William W."/>
        </authorList>
    </citation>
    <scope>NUCLEOTIDE SEQUENCE [LARGE SCALE GENOMIC DNA]</scope>
    <source>
        <strain evidence="12">500-1</strain>
    </source>
</reference>
<evidence type="ECO:0000259" key="10">
    <source>
        <dbReference type="Pfam" id="PF22692"/>
    </source>
</evidence>
<evidence type="ECO:0000256" key="3">
    <source>
        <dbReference type="ARBA" id="ARBA00019015"/>
    </source>
</evidence>
<dbReference type="InterPro" id="IPR037058">
    <property type="entry name" value="Falgellar_hook_FlgE_sf"/>
</dbReference>
<keyword evidence="11" id="KW-0282">Flagellum</keyword>
<dbReference type="OrthoDB" id="9804559at2"/>
<dbReference type="InterPro" id="IPR010930">
    <property type="entry name" value="Flg_bb/hook_C_dom"/>
</dbReference>
<evidence type="ECO:0000259" key="9">
    <source>
        <dbReference type="Pfam" id="PF07559"/>
    </source>
</evidence>
<comment type="function">
    <text evidence="5">A flexible structure which links the flagellar filament to the drive apparatus in the basal body.</text>
</comment>
<dbReference type="InterPro" id="IPR019776">
    <property type="entry name" value="Flagellar_basal_body_rod_CS"/>
</dbReference>
<evidence type="ECO:0000259" key="7">
    <source>
        <dbReference type="Pfam" id="PF00460"/>
    </source>
</evidence>
<dbReference type="Gene3D" id="2.60.98.20">
    <property type="entry name" value="Flagellar hook protein FlgE"/>
    <property type="match status" value="1"/>
</dbReference>
<dbReference type="InterPro" id="IPR053967">
    <property type="entry name" value="LlgE_F_G-like_D1"/>
</dbReference>
<evidence type="ECO:0000313" key="12">
    <source>
        <dbReference type="Proteomes" id="UP000219215"/>
    </source>
</evidence>
<proteinExistence type="inferred from homology"/>
<feature type="domain" description="Flagellar hook protein FlgE D2" evidence="9">
    <location>
        <begin position="214"/>
        <end position="441"/>
    </location>
</feature>
<dbReference type="NCBIfam" id="TIGR03506">
    <property type="entry name" value="FlgEFG_subfam"/>
    <property type="match status" value="2"/>
</dbReference>
<dbReference type="RefSeq" id="WP_097011457.1">
    <property type="nucleotide sequence ID" value="NZ_LT907975.1"/>
</dbReference>
<sequence length="561" mass="59252">MGLTASLYSGISGLTTHSQRMTVIGNNLANVNTTGFKGTRMYFEDLLSQDFSTVNGVGQVGRGVRVSSIYSDFGQGAFEASTEATDMAISGDGFFMVKPIGQEDTFYTRAGNFRFDNDGYLVDPHGYAIQGWEVEQSSTTVSTSSTSTSTATNQTRIIGTPTDIRLDNFQSSPKSTSSVSVVTNLDPSAVDSSTSANNPYFSMFENWNGADDVPIPSANYAYSTTLKVYDDIGTGHNLTVYFDPVTMSNAGGNTVWEYMVTVDPNEDQRMLSGADGNMTTIGQGATSAAGVLMMGTLTFTTGQLSGMSAYTLKSNGGASGGPKNLDNWTLADFSTTGYPVFTANFLGKSNASTAEAANATPIQMDFGIANNDLSSNGNGSVTKGWSSALGTLPTNASAAQLQNIDNAGWLPNFKDRDVSALATQSYDTGGSSTLFQSQDGYSAGILQNVSITREGVLTGHYSNGQVLELYAITLATFTNEHGLRREGGNLFTDTRDSGPALTGQAGSSGKGTVDGNALEMSNVDMANEFVRMITTQRGFQANTKVITTTDSMLGEVIAMKR</sequence>
<dbReference type="GO" id="GO:0009425">
    <property type="term" value="C:bacterial-type flagellum basal body"/>
    <property type="evidence" value="ECO:0007669"/>
    <property type="project" value="UniProtKB-SubCell"/>
</dbReference>
<feature type="domain" description="Flagellar hook protein FlgE/F/G-like D1" evidence="10">
    <location>
        <begin position="88"/>
        <end position="142"/>
    </location>
</feature>
<dbReference type="InterPro" id="IPR011491">
    <property type="entry name" value="FlgE_D2"/>
</dbReference>
<dbReference type="AlphaFoldDB" id="A0A2C8F8C0"/>
<dbReference type="Pfam" id="PF22692">
    <property type="entry name" value="LlgE_F_G_D1"/>
    <property type="match status" value="1"/>
</dbReference>
<feature type="region of interest" description="Disordered" evidence="6">
    <location>
        <begin position="491"/>
        <end position="513"/>
    </location>
</feature>
<evidence type="ECO:0000313" key="11">
    <source>
        <dbReference type="EMBL" id="SOB58394.1"/>
    </source>
</evidence>
<evidence type="ECO:0000256" key="1">
    <source>
        <dbReference type="ARBA" id="ARBA00004117"/>
    </source>
</evidence>
<dbReference type="Pfam" id="PF07559">
    <property type="entry name" value="FlgE_D2"/>
    <property type="match status" value="1"/>
</dbReference>
<dbReference type="GO" id="GO:0071978">
    <property type="term" value="P:bacterial-type flagellum-dependent swarming motility"/>
    <property type="evidence" value="ECO:0007669"/>
    <property type="project" value="TreeGrafter"/>
</dbReference>
<protein>
    <recommendedName>
        <fullName evidence="3 5">Flagellar hook protein FlgE</fullName>
    </recommendedName>
</protein>
<dbReference type="PANTHER" id="PTHR30435">
    <property type="entry name" value="FLAGELLAR PROTEIN"/>
    <property type="match status" value="1"/>
</dbReference>
<dbReference type="KEGG" id="pprf:DPRO_1500"/>
<dbReference type="SUPFAM" id="SSF117143">
    <property type="entry name" value="Flagellar hook protein flgE"/>
    <property type="match status" value="1"/>
</dbReference>
<keyword evidence="11" id="KW-0966">Cell projection</keyword>
<evidence type="ECO:0000256" key="6">
    <source>
        <dbReference type="SAM" id="MobiDB-lite"/>
    </source>
</evidence>
<keyword evidence="12" id="KW-1185">Reference proteome</keyword>
<comment type="subcellular location">
    <subcellularLocation>
        <location evidence="1 5">Bacterial flagellum basal body</location>
    </subcellularLocation>
</comment>
<feature type="domain" description="Flagellar basal-body/hook protein C-terminal" evidence="8">
    <location>
        <begin position="517"/>
        <end position="558"/>
    </location>
</feature>
<dbReference type="GO" id="GO:0009424">
    <property type="term" value="C:bacterial-type flagellum hook"/>
    <property type="evidence" value="ECO:0007669"/>
    <property type="project" value="TreeGrafter"/>
</dbReference>
<dbReference type="EMBL" id="LT907975">
    <property type="protein sequence ID" value="SOB58394.1"/>
    <property type="molecule type" value="Genomic_DNA"/>
</dbReference>
<accession>A0A2C8F8C0</accession>
<gene>
    <name evidence="11" type="ORF">DPRO_1500</name>
</gene>
<dbReference type="Pfam" id="PF00460">
    <property type="entry name" value="Flg_bb_rod"/>
    <property type="match status" value="1"/>
</dbReference>
<dbReference type="Pfam" id="PF06429">
    <property type="entry name" value="Flg_bbr_C"/>
    <property type="match status" value="1"/>
</dbReference>
<dbReference type="InterPro" id="IPR001444">
    <property type="entry name" value="Flag_bb_rod_N"/>
</dbReference>